<evidence type="ECO:0000313" key="3">
    <source>
        <dbReference type="Proteomes" id="UP001583186"/>
    </source>
</evidence>
<accession>A0ABR3ZRD0</accession>
<feature type="region of interest" description="Disordered" evidence="1">
    <location>
        <begin position="246"/>
        <end position="273"/>
    </location>
</feature>
<organism evidence="2 3">
    <name type="scientific">Sporothrix stenoceras</name>
    <dbReference type="NCBI Taxonomy" id="5173"/>
    <lineage>
        <taxon>Eukaryota</taxon>
        <taxon>Fungi</taxon>
        <taxon>Dikarya</taxon>
        <taxon>Ascomycota</taxon>
        <taxon>Pezizomycotina</taxon>
        <taxon>Sordariomycetes</taxon>
        <taxon>Sordariomycetidae</taxon>
        <taxon>Ophiostomatales</taxon>
        <taxon>Ophiostomataceae</taxon>
        <taxon>Sporothrix</taxon>
    </lineage>
</organism>
<protein>
    <submittedName>
        <fullName evidence="2">Uncharacterized protein</fullName>
    </submittedName>
</protein>
<feature type="compositionally biased region" description="Low complexity" evidence="1">
    <location>
        <begin position="167"/>
        <end position="176"/>
    </location>
</feature>
<dbReference type="Proteomes" id="UP001583186">
    <property type="component" value="Unassembled WGS sequence"/>
</dbReference>
<evidence type="ECO:0000313" key="2">
    <source>
        <dbReference type="EMBL" id="KAL1903250.1"/>
    </source>
</evidence>
<keyword evidence="3" id="KW-1185">Reference proteome</keyword>
<feature type="region of interest" description="Disordered" evidence="1">
    <location>
        <begin position="1"/>
        <end position="123"/>
    </location>
</feature>
<name>A0ABR3ZRD0_9PEZI</name>
<feature type="region of interest" description="Disordered" evidence="1">
    <location>
        <begin position="167"/>
        <end position="233"/>
    </location>
</feature>
<feature type="compositionally biased region" description="Basic and acidic residues" evidence="1">
    <location>
        <begin position="29"/>
        <end position="52"/>
    </location>
</feature>
<feature type="compositionally biased region" description="Low complexity" evidence="1">
    <location>
        <begin position="257"/>
        <end position="273"/>
    </location>
</feature>
<reference evidence="2 3" key="1">
    <citation type="journal article" date="2024" name="IMA Fungus">
        <title>IMA Genome - F19 : A genome assembly and annotation guide to empower mycologists, including annotated draft genome sequences of Ceratocystis pirilliformis, Diaporthe australafricana, Fusarium ophioides, Paecilomyces lecythidis, and Sporothrix stenoceras.</title>
        <authorList>
            <person name="Aylward J."/>
            <person name="Wilson A.M."/>
            <person name="Visagie C.M."/>
            <person name="Spraker J."/>
            <person name="Barnes I."/>
            <person name="Buitendag C."/>
            <person name="Ceriani C."/>
            <person name="Del Mar Angel L."/>
            <person name="du Plessis D."/>
            <person name="Fuchs T."/>
            <person name="Gasser K."/>
            <person name="Kramer D."/>
            <person name="Li W."/>
            <person name="Munsamy K."/>
            <person name="Piso A."/>
            <person name="Price J.L."/>
            <person name="Sonnekus B."/>
            <person name="Thomas C."/>
            <person name="van der Nest A."/>
            <person name="van Dijk A."/>
            <person name="van Heerden A."/>
            <person name="van Vuuren N."/>
            <person name="Yilmaz N."/>
            <person name="Duong T.A."/>
            <person name="van der Merwe N.A."/>
            <person name="Wingfield M.J."/>
            <person name="Wingfield B.D."/>
        </authorList>
    </citation>
    <scope>NUCLEOTIDE SEQUENCE [LARGE SCALE GENOMIC DNA]</scope>
    <source>
        <strain evidence="2 3">CMW 5346</strain>
    </source>
</reference>
<comment type="caution">
    <text evidence="2">The sequence shown here is derived from an EMBL/GenBank/DDBJ whole genome shotgun (WGS) entry which is preliminary data.</text>
</comment>
<sequence>MATTTSPSGSRSPTTPTSSVSSVRAMISRLEKSGGNEKEINKPNWKDREKITPGRVSSSHIQALSPTNQPQDIPRPVPTTITPAPKIKATGKRTDWTPKEIPEKATEKAVKKNLDKEEEEKTKHNVTVAVLEKTAEKDVLKQTEKAIEKAPVKALGDIFEKKTLKTPSLPKAAHSPAPLPPAIPFSPTRTLFPRDSTPVRRTSASTASLSAVINRDDGTPSTSTPSTPSWRRRQFAEDNHDRVSLVSASPSLPAMPTRPITPATPKTPTTPIRTTAKYSEAPEDYSLTLLRYKAYFERPLARCLDEDGEMDEEETLKGGRVIVDEKEKEIYDSTPRRLGKDVDAFWAPVRQYLLITDEELYDS</sequence>
<feature type="compositionally biased region" description="Polar residues" evidence="1">
    <location>
        <begin position="55"/>
        <end position="71"/>
    </location>
</feature>
<feature type="compositionally biased region" description="Basic and acidic residues" evidence="1">
    <location>
        <begin position="92"/>
        <end position="123"/>
    </location>
</feature>
<feature type="compositionally biased region" description="Low complexity" evidence="1">
    <location>
        <begin position="219"/>
        <end position="229"/>
    </location>
</feature>
<evidence type="ECO:0000256" key="1">
    <source>
        <dbReference type="SAM" id="MobiDB-lite"/>
    </source>
</evidence>
<feature type="compositionally biased region" description="Low complexity" evidence="1">
    <location>
        <begin position="202"/>
        <end position="211"/>
    </location>
</feature>
<proteinExistence type="predicted"/>
<gene>
    <name evidence="2" type="ORF">Sste5346_000535</name>
</gene>
<dbReference type="EMBL" id="JAWCUI010000002">
    <property type="protein sequence ID" value="KAL1903250.1"/>
    <property type="molecule type" value="Genomic_DNA"/>
</dbReference>
<feature type="compositionally biased region" description="Low complexity" evidence="1">
    <location>
        <begin position="1"/>
        <end position="24"/>
    </location>
</feature>